<protein>
    <recommendedName>
        <fullName evidence="3">Reverse transcriptase</fullName>
    </recommendedName>
</protein>
<sequence>MKYKDDNTRLFHAKAKQRKLATYIHSTHDANGKIVEGFDQVQQVMFDFYMSILGRQQGTRKNINMQVIQLGLTFNCDHHIGLCKQFSSKDIKDALFSIPSFKSPGPDGYNSGFFKATWGKIGLMICSAIQDFPMKYLGVPITASRLTKIECRGLVDKILAKVHLWATRSLSFAGRARLISSVVFEDETHVFFTCNYAREVWADLGNWWRQIPPAQNSPQLLKQMLHSKETRACKQITGVIMTATIYHIWRARNQLIFNEYKLSA</sequence>
<gene>
    <name evidence="1" type="ORF">Cgig2_032641</name>
</gene>
<evidence type="ECO:0000313" key="2">
    <source>
        <dbReference type="Proteomes" id="UP001153076"/>
    </source>
</evidence>
<dbReference type="OrthoDB" id="1303235at2759"/>
<organism evidence="1 2">
    <name type="scientific">Carnegiea gigantea</name>
    <dbReference type="NCBI Taxonomy" id="171969"/>
    <lineage>
        <taxon>Eukaryota</taxon>
        <taxon>Viridiplantae</taxon>
        <taxon>Streptophyta</taxon>
        <taxon>Embryophyta</taxon>
        <taxon>Tracheophyta</taxon>
        <taxon>Spermatophyta</taxon>
        <taxon>Magnoliopsida</taxon>
        <taxon>eudicotyledons</taxon>
        <taxon>Gunneridae</taxon>
        <taxon>Pentapetalae</taxon>
        <taxon>Caryophyllales</taxon>
        <taxon>Cactineae</taxon>
        <taxon>Cactaceae</taxon>
        <taxon>Cactoideae</taxon>
        <taxon>Echinocereeae</taxon>
        <taxon>Carnegiea</taxon>
    </lineage>
</organism>
<reference evidence="1" key="1">
    <citation type="submission" date="2022-04" db="EMBL/GenBank/DDBJ databases">
        <title>Carnegiea gigantea Genome sequencing and assembly v2.</title>
        <authorList>
            <person name="Copetti D."/>
            <person name="Sanderson M.J."/>
            <person name="Burquez A."/>
            <person name="Wojciechowski M.F."/>
        </authorList>
    </citation>
    <scope>NUCLEOTIDE SEQUENCE</scope>
    <source>
        <strain evidence="1">SGP5-SGP5p</strain>
        <tissue evidence="1">Aerial part</tissue>
    </source>
</reference>
<dbReference type="PANTHER" id="PTHR33116">
    <property type="entry name" value="REVERSE TRANSCRIPTASE ZINC-BINDING DOMAIN-CONTAINING PROTEIN-RELATED-RELATED"/>
    <property type="match status" value="1"/>
</dbReference>
<accession>A0A9Q1GVW2</accession>
<dbReference type="AlphaFoldDB" id="A0A9Q1GVW2"/>
<proteinExistence type="predicted"/>
<evidence type="ECO:0000313" key="1">
    <source>
        <dbReference type="EMBL" id="KAJ8426159.1"/>
    </source>
</evidence>
<evidence type="ECO:0008006" key="3">
    <source>
        <dbReference type="Google" id="ProtNLM"/>
    </source>
</evidence>
<dbReference type="EMBL" id="JAKOGI010001341">
    <property type="protein sequence ID" value="KAJ8426159.1"/>
    <property type="molecule type" value="Genomic_DNA"/>
</dbReference>
<comment type="caution">
    <text evidence="1">The sequence shown here is derived from an EMBL/GenBank/DDBJ whole genome shotgun (WGS) entry which is preliminary data.</text>
</comment>
<name>A0A9Q1GVW2_9CARY</name>
<keyword evidence="2" id="KW-1185">Reference proteome</keyword>
<dbReference type="Proteomes" id="UP001153076">
    <property type="component" value="Unassembled WGS sequence"/>
</dbReference>
<dbReference type="PANTHER" id="PTHR33116:SF84">
    <property type="entry name" value="RNA-DIRECTED DNA POLYMERASE"/>
    <property type="match status" value="1"/>
</dbReference>